<name>A0ABU1NXH9_9BACL</name>
<evidence type="ECO:0000313" key="3">
    <source>
        <dbReference type="Proteomes" id="UP001267290"/>
    </source>
</evidence>
<dbReference type="InterPro" id="IPR001296">
    <property type="entry name" value="Glyco_trans_1"/>
</dbReference>
<dbReference type="RefSeq" id="WP_310499755.1">
    <property type="nucleotide sequence ID" value="NZ_JAVDSB010000005.1"/>
</dbReference>
<feature type="domain" description="Glycosyl transferase family 1" evidence="1">
    <location>
        <begin position="256"/>
        <end position="315"/>
    </location>
</feature>
<keyword evidence="3" id="KW-1185">Reference proteome</keyword>
<comment type="caution">
    <text evidence="2">The sequence shown here is derived from an EMBL/GenBank/DDBJ whole genome shotgun (WGS) entry which is preliminary data.</text>
</comment>
<protein>
    <submittedName>
        <fullName evidence="2">Glycosyltransferase involved in cell wall biosynthesis</fullName>
    </submittedName>
</protein>
<dbReference type="Pfam" id="PF00534">
    <property type="entry name" value="Glycos_transf_1"/>
    <property type="match status" value="1"/>
</dbReference>
<dbReference type="SUPFAM" id="SSF53756">
    <property type="entry name" value="UDP-Glycosyltransferase/glycogen phosphorylase"/>
    <property type="match status" value="1"/>
</dbReference>
<organism evidence="2 3">
    <name type="scientific">Paenibacillus qinlingensis</name>
    <dbReference type="NCBI Taxonomy" id="1837343"/>
    <lineage>
        <taxon>Bacteria</taxon>
        <taxon>Bacillati</taxon>
        <taxon>Bacillota</taxon>
        <taxon>Bacilli</taxon>
        <taxon>Bacillales</taxon>
        <taxon>Paenibacillaceae</taxon>
        <taxon>Paenibacillus</taxon>
    </lineage>
</organism>
<sequence>MKQHKILAILPALIPSTLVGIVKPLLNLDRASQIKFKVSLNSKYVKNDIDKYDVIVFCRNCEATDLELLYYARSKGKKIIYELDDNLFDISIDSELGKYHRFPGRLYTVKRFFELSDLVHVYSKPMLNLASNYNANVKKINSYFDFNLIKSNVTKRTNNKIKIVYATARKDNDELSKIFEKALMNIMEKYEENIEIFTFGEIPSILKNKPNIFKLNYIKDYNKFISFFSEQNFDIGLAPLNNDLFHRSKTNNKFREYGACEIAGIYSNIDVYSDCVEHYESGILVENTEQDWTNAISDLIENEKLRSDIIHNAKNQVQEKFSFESSQAMWKESILQLFEMHPQIKEFNFIGNFKVLLVVDKQNYYDVDSRINAFYEAAIFSNMKYDIIFLEHLLNNPNLIINYNISIFFFEKISDYNKSSISYMKFNKPVILDFKVFDEWFVKDLNSNIKKVSSSKITNIPSDKYDNLFLEIKNFSGNFENKRYTVEELFLLLNGTSLYSHLINIQNNEKDEMKKMIYSMPEQIEKNTMNFYSLDSPVIKWISVIEENALIGHVKKISLITKFYKKIERKFIVKLTPFVNRYKRINNKMDVFLLIFKINITKKYK</sequence>
<accession>A0ABU1NXH9</accession>
<dbReference type="Proteomes" id="UP001267290">
    <property type="component" value="Unassembled WGS sequence"/>
</dbReference>
<dbReference type="Gene3D" id="3.40.50.2000">
    <property type="entry name" value="Glycogen Phosphorylase B"/>
    <property type="match status" value="1"/>
</dbReference>
<evidence type="ECO:0000313" key="2">
    <source>
        <dbReference type="EMBL" id="MDR6552207.1"/>
    </source>
</evidence>
<evidence type="ECO:0000259" key="1">
    <source>
        <dbReference type="Pfam" id="PF00534"/>
    </source>
</evidence>
<gene>
    <name evidence="2" type="ORF">J2736_003409</name>
</gene>
<proteinExistence type="predicted"/>
<dbReference type="EMBL" id="JAVDSB010000005">
    <property type="protein sequence ID" value="MDR6552207.1"/>
    <property type="molecule type" value="Genomic_DNA"/>
</dbReference>
<reference evidence="2 3" key="1">
    <citation type="submission" date="2023-07" db="EMBL/GenBank/DDBJ databases">
        <title>Sorghum-associated microbial communities from plants grown in Nebraska, USA.</title>
        <authorList>
            <person name="Schachtman D."/>
        </authorList>
    </citation>
    <scope>NUCLEOTIDE SEQUENCE [LARGE SCALE GENOMIC DNA]</scope>
    <source>
        <strain evidence="2 3">CC258</strain>
    </source>
</reference>